<dbReference type="SUPFAM" id="SSF90112">
    <property type="entry name" value="Neurotransmitter-gated ion-channel transmembrane pore"/>
    <property type="match status" value="1"/>
</dbReference>
<dbReference type="InterPro" id="IPR006029">
    <property type="entry name" value="Neurotrans-gated_channel_TM"/>
</dbReference>
<evidence type="ECO:0000259" key="3">
    <source>
        <dbReference type="Pfam" id="PF02932"/>
    </source>
</evidence>
<dbReference type="Pfam" id="PF02932">
    <property type="entry name" value="Neur_chan_memb"/>
    <property type="match status" value="1"/>
</dbReference>
<feature type="domain" description="Neurotransmitter-gated ion-channel transmembrane" evidence="3">
    <location>
        <begin position="219"/>
        <end position="370"/>
    </location>
</feature>
<keyword evidence="2" id="KW-0472">Membrane</keyword>
<proteinExistence type="predicted"/>
<feature type="compositionally biased region" description="Polar residues" evidence="1">
    <location>
        <begin position="274"/>
        <end position="289"/>
    </location>
</feature>
<evidence type="ECO:0000313" key="4">
    <source>
        <dbReference type="EMBL" id="KAF8568097.1"/>
    </source>
</evidence>
<sequence length="383" mass="42492">MQFPPGSESLYCTDAYYGNHYPMTYPVRENVNPFYQVGEYNIPPGQYGSQMGPYGRFPEYANRPVPPNGRSRVCAFCPACAGLAAAAAVTGDTNDLDDPDPTDAASIDQQLPSTIPAQQQQQRVNDPAEDLAAVWEAAISGSTIRRKQIVSSNGTECRGQRLPSTDREECMSGLTTVRDRSMGPDLEAFLLECIHPKAGKKAISAANTQWKGSEPQQRQQQQQQGLPSSPFYQFSSPHCEEDADEASLERWPSTGQVDNKPEINAHNDEDEESSQSVPNDLWRSNSSGAIHTKVKRPSMAADPVLLKRVHTVKRDVSEVVRCLRFMQRQTENKEKTNKLINEWRAVGMVLDRLFFVSYLFALGISIIIYFPRSGGELDLDGGP</sequence>
<feature type="region of interest" description="Disordered" evidence="1">
    <location>
        <begin position="205"/>
        <end position="294"/>
    </location>
</feature>
<feature type="compositionally biased region" description="Polar residues" evidence="1">
    <location>
        <begin position="205"/>
        <end position="215"/>
    </location>
</feature>
<keyword evidence="2" id="KW-1133">Transmembrane helix</keyword>
<dbReference type="GO" id="GO:0006811">
    <property type="term" value="P:monoatomic ion transport"/>
    <property type="evidence" value="ECO:0007669"/>
    <property type="project" value="InterPro"/>
</dbReference>
<comment type="caution">
    <text evidence="4">The sequence shown here is derived from an EMBL/GenBank/DDBJ whole genome shotgun (WGS) entry which is preliminary data.</text>
</comment>
<gene>
    <name evidence="4" type="ORF">P879_01780</name>
</gene>
<evidence type="ECO:0000256" key="1">
    <source>
        <dbReference type="SAM" id="MobiDB-lite"/>
    </source>
</evidence>
<keyword evidence="5" id="KW-1185">Reference proteome</keyword>
<dbReference type="EMBL" id="JTDF01003103">
    <property type="protein sequence ID" value="KAF8568097.1"/>
    <property type="molecule type" value="Genomic_DNA"/>
</dbReference>
<dbReference type="InterPro" id="IPR038050">
    <property type="entry name" value="Neuro_actylchol_rec"/>
</dbReference>
<dbReference type="Gene3D" id="1.20.58.390">
    <property type="entry name" value="Neurotransmitter-gated ion-channel transmembrane domain"/>
    <property type="match status" value="1"/>
</dbReference>
<dbReference type="AlphaFoldDB" id="A0A8T0DN00"/>
<dbReference type="Proteomes" id="UP000699462">
    <property type="component" value="Unassembled WGS sequence"/>
</dbReference>
<dbReference type="OrthoDB" id="5975154at2759"/>
<protein>
    <recommendedName>
        <fullName evidence="3">Neurotransmitter-gated ion-channel transmembrane domain-containing protein</fullName>
    </recommendedName>
</protein>
<evidence type="ECO:0000313" key="5">
    <source>
        <dbReference type="Proteomes" id="UP000699462"/>
    </source>
</evidence>
<evidence type="ECO:0000256" key="2">
    <source>
        <dbReference type="SAM" id="Phobius"/>
    </source>
</evidence>
<feature type="transmembrane region" description="Helical" evidence="2">
    <location>
        <begin position="353"/>
        <end position="370"/>
    </location>
</feature>
<organism evidence="4 5">
    <name type="scientific">Paragonimus westermani</name>
    <dbReference type="NCBI Taxonomy" id="34504"/>
    <lineage>
        <taxon>Eukaryota</taxon>
        <taxon>Metazoa</taxon>
        <taxon>Spiralia</taxon>
        <taxon>Lophotrochozoa</taxon>
        <taxon>Platyhelminthes</taxon>
        <taxon>Trematoda</taxon>
        <taxon>Digenea</taxon>
        <taxon>Plagiorchiida</taxon>
        <taxon>Troglotremata</taxon>
        <taxon>Troglotrematidae</taxon>
        <taxon>Paragonimus</taxon>
    </lineage>
</organism>
<dbReference type="GO" id="GO:0016020">
    <property type="term" value="C:membrane"/>
    <property type="evidence" value="ECO:0007669"/>
    <property type="project" value="InterPro"/>
</dbReference>
<reference evidence="4 5" key="1">
    <citation type="submission" date="2019-07" db="EMBL/GenBank/DDBJ databases">
        <title>Annotation for the trematode Paragonimus westermani.</title>
        <authorList>
            <person name="Choi Y.-J."/>
        </authorList>
    </citation>
    <scope>NUCLEOTIDE SEQUENCE [LARGE SCALE GENOMIC DNA]</scope>
    <source>
        <strain evidence="4">180907_Pwestermani</strain>
    </source>
</reference>
<name>A0A8T0DN00_9TREM</name>
<dbReference type="InterPro" id="IPR036719">
    <property type="entry name" value="Neuro-gated_channel_TM_sf"/>
</dbReference>
<keyword evidence="2" id="KW-0812">Transmembrane</keyword>
<feature type="compositionally biased region" description="Polar residues" evidence="1">
    <location>
        <begin position="225"/>
        <end position="236"/>
    </location>
</feature>
<accession>A0A8T0DN00</accession>